<evidence type="ECO:0000313" key="10">
    <source>
        <dbReference type="Proteomes" id="UP000545286"/>
    </source>
</evidence>
<evidence type="ECO:0000313" key="9">
    <source>
        <dbReference type="EMBL" id="MBB2958076.1"/>
    </source>
</evidence>
<keyword evidence="3" id="KW-0547">Nucleotide-binding</keyword>
<dbReference type="RefSeq" id="WP_183624988.1">
    <property type="nucleotide sequence ID" value="NZ_JACHWJ010000003.1"/>
</dbReference>
<evidence type="ECO:0000256" key="3">
    <source>
        <dbReference type="ARBA" id="ARBA00022741"/>
    </source>
</evidence>
<accession>A0A7W4UPC7</accession>
<keyword evidence="10" id="KW-1185">Reference proteome</keyword>
<comment type="similarity">
    <text evidence="1">Belongs to the zeta toxin family.</text>
</comment>
<dbReference type="EC" id="2.7.1.176" evidence="2"/>
<dbReference type="Proteomes" id="UP000545286">
    <property type="component" value="Unassembled WGS sequence"/>
</dbReference>
<organism evidence="9 10">
    <name type="scientific">Pseudoclavibacter helvolus</name>
    <dbReference type="NCBI Taxonomy" id="255205"/>
    <lineage>
        <taxon>Bacteria</taxon>
        <taxon>Bacillati</taxon>
        <taxon>Actinomycetota</taxon>
        <taxon>Actinomycetes</taxon>
        <taxon>Micrococcales</taxon>
        <taxon>Microbacteriaceae</taxon>
        <taxon>Pseudoclavibacter</taxon>
    </lineage>
</organism>
<evidence type="ECO:0000256" key="2">
    <source>
        <dbReference type="ARBA" id="ARBA00011963"/>
    </source>
</evidence>
<dbReference type="Gene3D" id="3.40.50.300">
    <property type="entry name" value="P-loop containing nucleotide triphosphate hydrolases"/>
    <property type="match status" value="1"/>
</dbReference>
<dbReference type="Pfam" id="PF06414">
    <property type="entry name" value="Zeta_toxin"/>
    <property type="match status" value="1"/>
</dbReference>
<feature type="region of interest" description="Disordered" evidence="7">
    <location>
        <begin position="361"/>
        <end position="395"/>
    </location>
</feature>
<protein>
    <recommendedName>
        <fullName evidence="5">UDP-N-acetylglucosamine kinase</fullName>
        <ecNumber evidence="2">2.7.1.176</ecNumber>
    </recommendedName>
    <alternativeName>
        <fullName evidence="5">UDP-N-acetylglucosamine kinase</fullName>
    </alternativeName>
</protein>
<evidence type="ECO:0000256" key="4">
    <source>
        <dbReference type="ARBA" id="ARBA00022840"/>
    </source>
</evidence>
<feature type="compositionally biased region" description="Polar residues" evidence="7">
    <location>
        <begin position="361"/>
        <end position="379"/>
    </location>
</feature>
<sequence>MFRDELSREELVEIFDRSISDKLKTESAVPDPTFVLVGAQPGAGKTRVVALAERAHSGAVAVVGDDFRQFHPDYARLMREEPLRMPEVTAQAAGAWARMSSDYLRERQASVVFETTFRQPDAVVATAKEFRDAGYRVEVRALAVPEAVSRLGVLSRYAEQVRDQGVGRWTPQAFHDAAAEQMPKSLERVIAEGHVDRVLVVDRAGRAVYTADIEATAASSPGARDGAEARTAVDAGRRIETLDSEAARTWLGTFERDANFVLDRADLGSDVVATIDDLRRDGDRIARLAHEQGSPSLTAAESNLAVLGVRTSAARELLERNEQQLKAGATGEPFRAEQLGQSRNRITNTQLHSELQTQLSTNLGRNTSTKLQANPQQLLDSARSRTEQPTLDHGR</sequence>
<comment type="catalytic activity">
    <reaction evidence="6">
        <text>UDP-N-acetyl-alpha-D-glucosamine + ATP = UDP-N-acetyl-alpha-D-glucosamine 3'-phosphate + ADP + H(+)</text>
        <dbReference type="Rhea" id="RHEA:32671"/>
        <dbReference type="ChEBI" id="CHEBI:15378"/>
        <dbReference type="ChEBI" id="CHEBI:30616"/>
        <dbReference type="ChEBI" id="CHEBI:57705"/>
        <dbReference type="ChEBI" id="CHEBI:64353"/>
        <dbReference type="ChEBI" id="CHEBI:456216"/>
        <dbReference type="EC" id="2.7.1.176"/>
    </reaction>
</comment>
<name>A0A7W4UPC7_9MICO</name>
<feature type="domain" description="Zeta toxin" evidence="8">
    <location>
        <begin position="23"/>
        <end position="211"/>
    </location>
</feature>
<dbReference type="AlphaFoldDB" id="A0A7W4UPC7"/>
<keyword evidence="4" id="KW-0067">ATP-binding</keyword>
<evidence type="ECO:0000259" key="8">
    <source>
        <dbReference type="Pfam" id="PF06414"/>
    </source>
</evidence>
<dbReference type="GO" id="GO:0005524">
    <property type="term" value="F:ATP binding"/>
    <property type="evidence" value="ECO:0007669"/>
    <property type="project" value="UniProtKB-KW"/>
</dbReference>
<feature type="compositionally biased region" description="Basic and acidic residues" evidence="7">
    <location>
        <begin position="382"/>
        <end position="395"/>
    </location>
</feature>
<gene>
    <name evidence="9" type="ORF">FHX72_002221</name>
</gene>
<dbReference type="GO" id="GO:0016301">
    <property type="term" value="F:kinase activity"/>
    <property type="evidence" value="ECO:0007669"/>
    <property type="project" value="InterPro"/>
</dbReference>
<proteinExistence type="inferred from homology"/>
<evidence type="ECO:0000256" key="1">
    <source>
        <dbReference type="ARBA" id="ARBA00009104"/>
    </source>
</evidence>
<dbReference type="InterPro" id="IPR027417">
    <property type="entry name" value="P-loop_NTPase"/>
</dbReference>
<dbReference type="SUPFAM" id="SSF52540">
    <property type="entry name" value="P-loop containing nucleoside triphosphate hydrolases"/>
    <property type="match status" value="1"/>
</dbReference>
<evidence type="ECO:0000256" key="7">
    <source>
        <dbReference type="SAM" id="MobiDB-lite"/>
    </source>
</evidence>
<dbReference type="InterPro" id="IPR010488">
    <property type="entry name" value="Zeta_toxin_domain"/>
</dbReference>
<evidence type="ECO:0000256" key="5">
    <source>
        <dbReference type="ARBA" id="ARBA00032897"/>
    </source>
</evidence>
<reference evidence="9 10" key="1">
    <citation type="submission" date="2020-08" db="EMBL/GenBank/DDBJ databases">
        <title>Sequencing the genomes of 1000 actinobacteria strains.</title>
        <authorList>
            <person name="Klenk H.-P."/>
        </authorList>
    </citation>
    <scope>NUCLEOTIDE SEQUENCE [LARGE SCALE GENOMIC DNA]</scope>
    <source>
        <strain evidence="9 10">DSM 20419</strain>
    </source>
</reference>
<evidence type="ECO:0000256" key="6">
    <source>
        <dbReference type="ARBA" id="ARBA00048178"/>
    </source>
</evidence>
<dbReference type="EMBL" id="JACHWJ010000003">
    <property type="protein sequence ID" value="MBB2958076.1"/>
    <property type="molecule type" value="Genomic_DNA"/>
</dbReference>
<comment type="caution">
    <text evidence="9">The sequence shown here is derived from an EMBL/GenBank/DDBJ whole genome shotgun (WGS) entry which is preliminary data.</text>
</comment>